<accession>A0A327Q0P1</accession>
<dbReference type="Pfam" id="PF01103">
    <property type="entry name" value="Omp85"/>
    <property type="match status" value="1"/>
</dbReference>
<proteinExistence type="predicted"/>
<keyword evidence="3 6" id="KW-0732">Signal</keyword>
<gene>
    <name evidence="8" type="ORF">LX64_04929</name>
</gene>
<keyword evidence="5" id="KW-0998">Cell outer membrane</keyword>
<dbReference type="PROSITE" id="PS51257">
    <property type="entry name" value="PROKAR_LIPOPROTEIN"/>
    <property type="match status" value="1"/>
</dbReference>
<evidence type="ECO:0000256" key="5">
    <source>
        <dbReference type="ARBA" id="ARBA00023237"/>
    </source>
</evidence>
<sequence>MRIYTYLLFISASAILAACSTTRTVPEGDRLYTGADVKWDGKKPKDYSTLSDGVDDRIRPKPNKKFLGMPIKLWLYNLGNEPKGKGLNYLLRKKWGEAPVLLSSVKPNNTNLILEGYLEDKGYFNVQVENEIKHSGKKKAGIHYTIDPRNRYTIKSVSFVVDSSKLGYFIDSSKKFTLLKVGDNYDLDIIKDERERIHNILKEKGYYYFTPDYLLVQVDSTKSGQVDLYVKVKDAAPRVALRQYYMRKVDLYTNYTLGRDSLISEYPGRPFHGFTIYDPDSLYRPIVFERSVFLKEDSLYRLSSHNITLQRLMNLGTFKFVRGTFRPDRDSSYLFAKFYLTPYPKRSLQLELSGYSKSNNFIGSELKVSAKNRNWFKGANLLQITVGAGFETQVGGKNTQLVTNAYSLNLGVSVTFPRFISPIPGLNLRTPYVPRTRISASYELLSSPNLYNLNALNLQFGYQWKKTQFLDHLWNPISITYVLPSKITPEFQERLDKDPTLRQSIAKQFIIGGNYTLNFSNLSPERYHSFFASFNADVAGNLIGLVTKKDDDGQRKIFGQDYSQFARLSLEGRYYWKLSKNLNWVNRVFAGYGLPYGNSKSLPFVKQFFTGGSNSLRGFRARTLGPGSFRSDSSTYYANEAGDIKVEFNSELRYKLMKYIALAAFVDAGNIWLQKADSSKPGAQFKFNSFLNQTAVDAGIGLRIDASILVVRFDLAFPVRKPWLPSNERWVIDKINFGDPDWRKENLILNIAIGYPF</sequence>
<dbReference type="AlphaFoldDB" id="A0A327Q0P1"/>
<dbReference type="Gene3D" id="2.40.160.50">
    <property type="entry name" value="membrane protein fhac: a member of the omp85/tpsb transporter family"/>
    <property type="match status" value="1"/>
</dbReference>
<comment type="caution">
    <text evidence="8">The sequence shown here is derived from an EMBL/GenBank/DDBJ whole genome shotgun (WGS) entry which is preliminary data.</text>
</comment>
<dbReference type="InterPro" id="IPR039910">
    <property type="entry name" value="D15-like"/>
</dbReference>
<dbReference type="PANTHER" id="PTHR12815">
    <property type="entry name" value="SORTING AND ASSEMBLY MACHINERY SAMM50 PROTEIN FAMILY MEMBER"/>
    <property type="match status" value="1"/>
</dbReference>
<evidence type="ECO:0000259" key="7">
    <source>
        <dbReference type="Pfam" id="PF01103"/>
    </source>
</evidence>
<dbReference type="PANTHER" id="PTHR12815:SF47">
    <property type="entry name" value="TRANSLOCATION AND ASSEMBLY MODULE SUBUNIT TAMA"/>
    <property type="match status" value="1"/>
</dbReference>
<feature type="chain" id="PRO_5016456259" evidence="6">
    <location>
        <begin position="18"/>
        <end position="757"/>
    </location>
</feature>
<feature type="domain" description="Bacterial surface antigen (D15)" evidence="7">
    <location>
        <begin position="397"/>
        <end position="726"/>
    </location>
</feature>
<organism evidence="8 9">
    <name type="scientific">Chitinophaga skermanii</name>
    <dbReference type="NCBI Taxonomy" id="331697"/>
    <lineage>
        <taxon>Bacteria</taxon>
        <taxon>Pseudomonadati</taxon>
        <taxon>Bacteroidota</taxon>
        <taxon>Chitinophagia</taxon>
        <taxon>Chitinophagales</taxon>
        <taxon>Chitinophagaceae</taxon>
        <taxon>Chitinophaga</taxon>
    </lineage>
</organism>
<name>A0A327Q0P1_9BACT</name>
<evidence type="ECO:0000313" key="8">
    <source>
        <dbReference type="EMBL" id="RAI97879.1"/>
    </source>
</evidence>
<dbReference type="OrthoDB" id="9814535at2"/>
<keyword evidence="2" id="KW-0812">Transmembrane</keyword>
<evidence type="ECO:0000256" key="4">
    <source>
        <dbReference type="ARBA" id="ARBA00023136"/>
    </source>
</evidence>
<evidence type="ECO:0000256" key="3">
    <source>
        <dbReference type="ARBA" id="ARBA00022729"/>
    </source>
</evidence>
<keyword evidence="9" id="KW-1185">Reference proteome</keyword>
<keyword evidence="4" id="KW-0472">Membrane</keyword>
<comment type="subcellular location">
    <subcellularLocation>
        <location evidence="1">Membrane</location>
    </subcellularLocation>
</comment>
<reference evidence="8 9" key="1">
    <citation type="submission" date="2018-06" db="EMBL/GenBank/DDBJ databases">
        <title>Genomic Encyclopedia of Archaeal and Bacterial Type Strains, Phase II (KMG-II): from individual species to whole genera.</title>
        <authorList>
            <person name="Goeker M."/>
        </authorList>
    </citation>
    <scope>NUCLEOTIDE SEQUENCE [LARGE SCALE GENOMIC DNA]</scope>
    <source>
        <strain evidence="8 9">DSM 23857</strain>
    </source>
</reference>
<dbReference type="EMBL" id="QLLL01000013">
    <property type="protein sequence ID" value="RAI97879.1"/>
    <property type="molecule type" value="Genomic_DNA"/>
</dbReference>
<evidence type="ECO:0000313" key="9">
    <source>
        <dbReference type="Proteomes" id="UP000249547"/>
    </source>
</evidence>
<dbReference type="InterPro" id="IPR000184">
    <property type="entry name" value="Bac_surfAg_D15"/>
</dbReference>
<feature type="signal peptide" evidence="6">
    <location>
        <begin position="1"/>
        <end position="17"/>
    </location>
</feature>
<dbReference type="GO" id="GO:0019867">
    <property type="term" value="C:outer membrane"/>
    <property type="evidence" value="ECO:0007669"/>
    <property type="project" value="InterPro"/>
</dbReference>
<evidence type="ECO:0000256" key="2">
    <source>
        <dbReference type="ARBA" id="ARBA00022692"/>
    </source>
</evidence>
<protein>
    <submittedName>
        <fullName evidence="8">Surface antigen-like protein</fullName>
    </submittedName>
</protein>
<evidence type="ECO:0000256" key="6">
    <source>
        <dbReference type="SAM" id="SignalP"/>
    </source>
</evidence>
<dbReference type="Proteomes" id="UP000249547">
    <property type="component" value="Unassembled WGS sequence"/>
</dbReference>
<evidence type="ECO:0000256" key="1">
    <source>
        <dbReference type="ARBA" id="ARBA00004370"/>
    </source>
</evidence>
<dbReference type="RefSeq" id="WP_158538727.1">
    <property type="nucleotide sequence ID" value="NZ_QLLL01000013.1"/>
</dbReference>